<sequence length="43" mass="4721">MSLLELVKTVNEVAFDVGYSSPSAFIAMCQQLAGITPDRFRKS</sequence>
<dbReference type="AlphaFoldDB" id="A0A7X5QF48"/>
<dbReference type="GO" id="GO:0043565">
    <property type="term" value="F:sequence-specific DNA binding"/>
    <property type="evidence" value="ECO:0007669"/>
    <property type="project" value="InterPro"/>
</dbReference>
<evidence type="ECO:0000256" key="2">
    <source>
        <dbReference type="ARBA" id="ARBA00023125"/>
    </source>
</evidence>
<name>A0A7X5QF48_9GAMM</name>
<comment type="caution">
    <text evidence="5">The sequence shown here is derived from an EMBL/GenBank/DDBJ whole genome shotgun (WGS) entry which is preliminary data.</text>
</comment>
<evidence type="ECO:0000256" key="3">
    <source>
        <dbReference type="ARBA" id="ARBA00023163"/>
    </source>
</evidence>
<feature type="domain" description="HTH araC/xylS-type" evidence="4">
    <location>
        <begin position="1"/>
        <end position="43"/>
    </location>
</feature>
<reference evidence="5 6" key="1">
    <citation type="submission" date="2018-02" db="EMBL/GenBank/DDBJ databases">
        <authorList>
            <person name="Machado R.A."/>
        </authorList>
    </citation>
    <scope>NUCLEOTIDE SEQUENCE [LARGE SCALE GENOMIC DNA]</scope>
    <source>
        <strain evidence="5 6">DSM 19724</strain>
    </source>
</reference>
<dbReference type="SUPFAM" id="SSF46689">
    <property type="entry name" value="Homeodomain-like"/>
    <property type="match status" value="1"/>
</dbReference>
<evidence type="ECO:0000313" key="5">
    <source>
        <dbReference type="EMBL" id="NHB93253.1"/>
    </source>
</evidence>
<evidence type="ECO:0000313" key="6">
    <source>
        <dbReference type="Proteomes" id="UP000591844"/>
    </source>
</evidence>
<organism evidence="5 6">
    <name type="scientific">Photorhabdus cinerea</name>
    <dbReference type="NCBI Taxonomy" id="471575"/>
    <lineage>
        <taxon>Bacteria</taxon>
        <taxon>Pseudomonadati</taxon>
        <taxon>Pseudomonadota</taxon>
        <taxon>Gammaproteobacteria</taxon>
        <taxon>Enterobacterales</taxon>
        <taxon>Morganellaceae</taxon>
        <taxon>Photorhabdus</taxon>
    </lineage>
</organism>
<protein>
    <submittedName>
        <fullName evidence="5">AraC family transcriptional regulator</fullName>
    </submittedName>
</protein>
<proteinExistence type="predicted"/>
<accession>A0A7X5QF48</accession>
<dbReference type="Proteomes" id="UP000591844">
    <property type="component" value="Unassembled WGS sequence"/>
</dbReference>
<dbReference type="InterPro" id="IPR020449">
    <property type="entry name" value="Tscrpt_reg_AraC-type_HTH"/>
</dbReference>
<dbReference type="Gene3D" id="1.10.10.60">
    <property type="entry name" value="Homeodomain-like"/>
    <property type="match status" value="1"/>
</dbReference>
<dbReference type="GO" id="GO:0003700">
    <property type="term" value="F:DNA-binding transcription factor activity"/>
    <property type="evidence" value="ECO:0007669"/>
    <property type="project" value="InterPro"/>
</dbReference>
<dbReference type="EMBL" id="PUJW01000014">
    <property type="protein sequence ID" value="NHB93253.1"/>
    <property type="molecule type" value="Genomic_DNA"/>
</dbReference>
<keyword evidence="6" id="KW-1185">Reference proteome</keyword>
<keyword evidence="3" id="KW-0804">Transcription</keyword>
<dbReference type="PROSITE" id="PS01124">
    <property type="entry name" value="HTH_ARAC_FAMILY_2"/>
    <property type="match status" value="1"/>
</dbReference>
<dbReference type="InterPro" id="IPR009057">
    <property type="entry name" value="Homeodomain-like_sf"/>
</dbReference>
<dbReference type="PRINTS" id="PR00032">
    <property type="entry name" value="HTHARAC"/>
</dbReference>
<keyword evidence="1" id="KW-0805">Transcription regulation</keyword>
<evidence type="ECO:0000259" key="4">
    <source>
        <dbReference type="PROSITE" id="PS01124"/>
    </source>
</evidence>
<evidence type="ECO:0000256" key="1">
    <source>
        <dbReference type="ARBA" id="ARBA00023015"/>
    </source>
</evidence>
<keyword evidence="2" id="KW-0238">DNA-binding</keyword>
<dbReference type="Pfam" id="PF12833">
    <property type="entry name" value="HTH_18"/>
    <property type="match status" value="1"/>
</dbReference>
<dbReference type="InterPro" id="IPR018060">
    <property type="entry name" value="HTH_AraC"/>
</dbReference>
<gene>
    <name evidence="5" type="ORF">C5469_14325</name>
</gene>